<keyword evidence="1" id="KW-0472">Membrane</keyword>
<keyword evidence="3" id="KW-1185">Reference proteome</keyword>
<gene>
    <name evidence="2" type="ORF">HSEST_0070</name>
</gene>
<keyword evidence="1" id="KW-0812">Transmembrane</keyword>
<feature type="transmembrane region" description="Helical" evidence="1">
    <location>
        <begin position="40"/>
        <end position="59"/>
    </location>
</feature>
<keyword evidence="1" id="KW-1133">Transmembrane helix</keyword>
<name>A0A897NS36_9EURY</name>
<protein>
    <submittedName>
        <fullName evidence="2">Putative membrane protein</fullName>
    </submittedName>
</protein>
<dbReference type="InterPro" id="IPR058341">
    <property type="entry name" value="DUF8028"/>
</dbReference>
<dbReference type="Proteomes" id="UP000663292">
    <property type="component" value="Chromosome"/>
</dbReference>
<dbReference type="EMBL" id="CP064791">
    <property type="protein sequence ID" value="QSG13633.1"/>
    <property type="molecule type" value="Genomic_DNA"/>
</dbReference>
<organism evidence="2 3">
    <name type="scientific">Halapricum desulfuricans</name>
    <dbReference type="NCBI Taxonomy" id="2841257"/>
    <lineage>
        <taxon>Archaea</taxon>
        <taxon>Methanobacteriati</taxon>
        <taxon>Methanobacteriota</taxon>
        <taxon>Stenosarchaea group</taxon>
        <taxon>Halobacteria</taxon>
        <taxon>Halobacteriales</taxon>
        <taxon>Haloarculaceae</taxon>
        <taxon>Halapricum</taxon>
    </lineage>
</organism>
<feature type="transmembrane region" description="Helical" evidence="1">
    <location>
        <begin position="12"/>
        <end position="34"/>
    </location>
</feature>
<dbReference type="Pfam" id="PF26071">
    <property type="entry name" value="DUF8028"/>
    <property type="match status" value="1"/>
</dbReference>
<reference evidence="2 3" key="1">
    <citation type="submission" date="2020-11" db="EMBL/GenBank/DDBJ databases">
        <title>Carbohydrate-dependent, anaerobic sulfur respiration: A novel catabolism in halophilic archaea.</title>
        <authorList>
            <person name="Sorokin D.Y."/>
            <person name="Messina E."/>
            <person name="Smedile F."/>
            <person name="La Cono V."/>
            <person name="Hallsworth J.E."/>
            <person name="Yakimov M.M."/>
        </authorList>
    </citation>
    <scope>NUCLEOTIDE SEQUENCE [LARGE SCALE GENOMIC DNA]</scope>
    <source>
        <strain evidence="2 3">HSR-Est</strain>
    </source>
</reference>
<dbReference type="AlphaFoldDB" id="A0A897NS36"/>
<evidence type="ECO:0000256" key="1">
    <source>
        <dbReference type="SAM" id="Phobius"/>
    </source>
</evidence>
<proteinExistence type="predicted"/>
<evidence type="ECO:0000313" key="2">
    <source>
        <dbReference type="EMBL" id="QSG13633.1"/>
    </source>
</evidence>
<sequence>MGLATVRATIAPTVRFVGFWTAVVLPFVYIPLLFAGLDGATMNAFVALLVAHVVSLLVGREYGQ</sequence>
<evidence type="ECO:0000313" key="3">
    <source>
        <dbReference type="Proteomes" id="UP000663292"/>
    </source>
</evidence>
<accession>A0A897NS36</accession>